<feature type="non-terminal residue" evidence="2">
    <location>
        <position position="1"/>
    </location>
</feature>
<evidence type="ECO:0000256" key="1">
    <source>
        <dbReference type="SAM" id="MobiDB-lite"/>
    </source>
</evidence>
<feature type="region of interest" description="Disordered" evidence="1">
    <location>
        <begin position="34"/>
        <end position="53"/>
    </location>
</feature>
<sequence length="53" mass="5579">ETFNFGNTAPSSGCPIPASILIKVVFPVPFSPNITTISESEKDPDSISSLNDP</sequence>
<protein>
    <submittedName>
        <fullName evidence="2">Uncharacterized protein</fullName>
    </submittedName>
</protein>
<dbReference type="AlphaFoldDB" id="A0A4P9YE57"/>
<name>A0A4P9YE57_ROZAC</name>
<reference evidence="3" key="1">
    <citation type="journal article" date="2018" name="Nat. Microbiol.">
        <title>Leveraging single-cell genomics to expand the fungal tree of life.</title>
        <authorList>
            <person name="Ahrendt S.R."/>
            <person name="Quandt C.A."/>
            <person name="Ciobanu D."/>
            <person name="Clum A."/>
            <person name="Salamov A."/>
            <person name="Andreopoulos B."/>
            <person name="Cheng J.F."/>
            <person name="Woyke T."/>
            <person name="Pelin A."/>
            <person name="Henrissat B."/>
            <person name="Reynolds N.K."/>
            <person name="Benny G.L."/>
            <person name="Smith M.E."/>
            <person name="James T.Y."/>
            <person name="Grigoriev I.V."/>
        </authorList>
    </citation>
    <scope>NUCLEOTIDE SEQUENCE [LARGE SCALE GENOMIC DNA]</scope>
    <source>
        <strain evidence="3">CSF55</strain>
    </source>
</reference>
<organism evidence="2 3">
    <name type="scientific">Rozella allomycis (strain CSF55)</name>
    <dbReference type="NCBI Taxonomy" id="988480"/>
    <lineage>
        <taxon>Eukaryota</taxon>
        <taxon>Fungi</taxon>
        <taxon>Fungi incertae sedis</taxon>
        <taxon>Cryptomycota</taxon>
        <taxon>Cryptomycota incertae sedis</taxon>
        <taxon>Rozella</taxon>
    </lineage>
</organism>
<proteinExistence type="predicted"/>
<gene>
    <name evidence="2" type="ORF">ROZALSC1DRAFT_16140</name>
</gene>
<dbReference type="EMBL" id="ML005736">
    <property type="protein sequence ID" value="RKP17646.1"/>
    <property type="molecule type" value="Genomic_DNA"/>
</dbReference>
<accession>A0A4P9YE57</accession>
<evidence type="ECO:0000313" key="3">
    <source>
        <dbReference type="Proteomes" id="UP000281549"/>
    </source>
</evidence>
<dbReference type="Proteomes" id="UP000281549">
    <property type="component" value="Unassembled WGS sequence"/>
</dbReference>
<evidence type="ECO:0000313" key="2">
    <source>
        <dbReference type="EMBL" id="RKP17646.1"/>
    </source>
</evidence>